<protein>
    <recommendedName>
        <fullName evidence="7">Lipopolysaccharide assembly protein A domain-containing protein</fullName>
    </recommendedName>
</protein>
<dbReference type="EMBL" id="CP002049">
    <property type="protein sequence ID" value="ADI13612.1"/>
    <property type="molecule type" value="Genomic_DNA"/>
</dbReference>
<dbReference type="InterPro" id="IPR010445">
    <property type="entry name" value="LapA_dom"/>
</dbReference>
<dbReference type="AlphaFoldDB" id="D7CS80"/>
<keyword evidence="9" id="KW-1185">Reference proteome</keyword>
<evidence type="ECO:0000256" key="4">
    <source>
        <dbReference type="ARBA" id="ARBA00023136"/>
    </source>
</evidence>
<reference evidence="8 9" key="2">
    <citation type="journal article" date="2011" name="Stand. Genomic Sci.">
        <title>Complete genome sequence of Truepera radiovictrix type strain (RQ-24).</title>
        <authorList>
            <person name="Ivanova N."/>
            <person name="Rohde C."/>
            <person name="Munk C."/>
            <person name="Nolan M."/>
            <person name="Lucas S."/>
            <person name="Del Rio T.G."/>
            <person name="Tice H."/>
            <person name="Deshpande S."/>
            <person name="Cheng J.F."/>
            <person name="Tapia R."/>
            <person name="Han C."/>
            <person name="Goodwin L."/>
            <person name="Pitluck S."/>
            <person name="Liolios K."/>
            <person name="Mavromatis K."/>
            <person name="Mikhailova N."/>
            <person name="Pati A."/>
            <person name="Chen A."/>
            <person name="Palaniappan K."/>
            <person name="Land M."/>
            <person name="Hauser L."/>
            <person name="Chang Y.J."/>
            <person name="Jeffries C.D."/>
            <person name="Brambilla E."/>
            <person name="Rohde M."/>
            <person name="Goker M."/>
            <person name="Tindall B.J."/>
            <person name="Woyke T."/>
            <person name="Bristow J."/>
            <person name="Eisen J.A."/>
            <person name="Markowitz V."/>
            <person name="Hugenholtz P."/>
            <person name="Kyrpides N.C."/>
            <person name="Klenk H.P."/>
            <person name="Lapidus A."/>
        </authorList>
    </citation>
    <scope>NUCLEOTIDE SEQUENCE [LARGE SCALE GENOMIC DNA]</scope>
    <source>
        <strain evidence="9">DSM 17093 / CIP 108686 / LMG 22925 / RQ-24</strain>
    </source>
</reference>
<keyword evidence="2 6" id="KW-0812">Transmembrane</keyword>
<accession>D7CS80</accession>
<dbReference type="Pfam" id="PF06305">
    <property type="entry name" value="LapA_dom"/>
    <property type="match status" value="1"/>
</dbReference>
<reference evidence="9" key="1">
    <citation type="submission" date="2010-05" db="EMBL/GenBank/DDBJ databases">
        <title>The complete genome of Truepera radiovictris DSM 17093.</title>
        <authorList>
            <consortium name="US DOE Joint Genome Institute (JGI-PGF)"/>
            <person name="Lucas S."/>
            <person name="Copeland A."/>
            <person name="Lapidus A."/>
            <person name="Glavina del Rio T."/>
            <person name="Dalin E."/>
            <person name="Tice H."/>
            <person name="Bruce D."/>
            <person name="Goodwin L."/>
            <person name="Pitluck S."/>
            <person name="Kyrpides N."/>
            <person name="Mavromatis K."/>
            <person name="Ovchinnikova G."/>
            <person name="Munk A.C."/>
            <person name="Detter J.C."/>
            <person name="Han C."/>
            <person name="Tapia R."/>
            <person name="Land M."/>
            <person name="Hauser L."/>
            <person name="Markowitz V."/>
            <person name="Cheng J.-F."/>
            <person name="Hugenholtz P."/>
            <person name="Woyke T."/>
            <person name="Wu D."/>
            <person name="Tindall B."/>
            <person name="Pomrenke H.G."/>
            <person name="Brambilla E."/>
            <person name="Klenk H.-P."/>
            <person name="Eisen J.A."/>
        </authorList>
    </citation>
    <scope>NUCLEOTIDE SEQUENCE [LARGE SCALE GENOMIC DNA]</scope>
    <source>
        <strain evidence="9">DSM 17093 / CIP 108686 / LMG 22925 / RQ-24</strain>
    </source>
</reference>
<evidence type="ECO:0000259" key="7">
    <source>
        <dbReference type="Pfam" id="PF06305"/>
    </source>
</evidence>
<evidence type="ECO:0000256" key="6">
    <source>
        <dbReference type="SAM" id="Phobius"/>
    </source>
</evidence>
<keyword evidence="3 6" id="KW-1133">Transmembrane helix</keyword>
<proteinExistence type="predicted"/>
<evidence type="ECO:0000256" key="3">
    <source>
        <dbReference type="ARBA" id="ARBA00022989"/>
    </source>
</evidence>
<dbReference type="STRING" id="649638.Trad_0475"/>
<evidence type="ECO:0000313" key="9">
    <source>
        <dbReference type="Proteomes" id="UP000000379"/>
    </source>
</evidence>
<evidence type="ECO:0000313" key="8">
    <source>
        <dbReference type="EMBL" id="ADI13612.1"/>
    </source>
</evidence>
<feature type="transmembrane region" description="Helical" evidence="6">
    <location>
        <begin position="43"/>
        <end position="67"/>
    </location>
</feature>
<keyword evidence="1" id="KW-1003">Cell membrane</keyword>
<gene>
    <name evidence="8" type="ordered locus">Trad_0475</name>
</gene>
<dbReference type="RefSeq" id="WP_013176992.1">
    <property type="nucleotide sequence ID" value="NC_014221.1"/>
</dbReference>
<evidence type="ECO:0000256" key="2">
    <source>
        <dbReference type="ARBA" id="ARBA00022692"/>
    </source>
</evidence>
<organism evidence="8 9">
    <name type="scientific">Truepera radiovictrix (strain DSM 17093 / CIP 108686 / LMG 22925 / RQ-24)</name>
    <dbReference type="NCBI Taxonomy" id="649638"/>
    <lineage>
        <taxon>Bacteria</taxon>
        <taxon>Thermotogati</taxon>
        <taxon>Deinococcota</taxon>
        <taxon>Deinococci</taxon>
        <taxon>Trueperales</taxon>
        <taxon>Trueperaceae</taxon>
        <taxon>Truepera</taxon>
    </lineage>
</organism>
<keyword evidence="4 6" id="KW-0472">Membrane</keyword>
<dbReference type="Proteomes" id="UP000000379">
    <property type="component" value="Chromosome"/>
</dbReference>
<feature type="region of interest" description="Disordered" evidence="5">
    <location>
        <begin position="84"/>
        <end position="147"/>
    </location>
</feature>
<evidence type="ECO:0000256" key="5">
    <source>
        <dbReference type="SAM" id="MobiDB-lite"/>
    </source>
</evidence>
<evidence type="ECO:0000256" key="1">
    <source>
        <dbReference type="ARBA" id="ARBA00022475"/>
    </source>
</evidence>
<dbReference type="GO" id="GO:0005886">
    <property type="term" value="C:plasma membrane"/>
    <property type="evidence" value="ECO:0007669"/>
    <property type="project" value="InterPro"/>
</dbReference>
<feature type="domain" description="Lipopolysaccharide assembly protein A" evidence="7">
    <location>
        <begin position="26"/>
        <end position="80"/>
    </location>
</feature>
<name>D7CS80_TRURR</name>
<sequence>MKIFRVIQLLALGALIGYLVVLHNVNPQIVILPFFISLPVSWVVGASLLLGFLVGWLAFSGHAWRLARENRALRQRLSKAGAVLEPALTERDTARPTQVRRTPPPRPERDAEPLSPEDLSSAAENHAPRRGWRFGSRNAPTDTDEER</sequence>
<dbReference type="KEGG" id="tra:Trad_0475"/>
<dbReference type="HOGENOM" id="CLU_1767251_0_0_0"/>